<evidence type="ECO:0000256" key="2">
    <source>
        <dbReference type="ARBA" id="ARBA00022723"/>
    </source>
</evidence>
<proteinExistence type="inferred from homology"/>
<dbReference type="InterPro" id="IPR011057">
    <property type="entry name" value="Mss4-like_sf"/>
</dbReference>
<organism evidence="6 7">
    <name type="scientific">Baekduia soli</name>
    <dbReference type="NCBI Taxonomy" id="496014"/>
    <lineage>
        <taxon>Bacteria</taxon>
        <taxon>Bacillati</taxon>
        <taxon>Actinomycetota</taxon>
        <taxon>Thermoleophilia</taxon>
        <taxon>Solirubrobacterales</taxon>
        <taxon>Baekduiaceae</taxon>
        <taxon>Baekduia</taxon>
    </lineage>
</organism>
<dbReference type="EMBL" id="CP042430">
    <property type="protein sequence ID" value="QEC46457.1"/>
    <property type="molecule type" value="Genomic_DNA"/>
</dbReference>
<evidence type="ECO:0000313" key="7">
    <source>
        <dbReference type="Proteomes" id="UP000321805"/>
    </source>
</evidence>
<evidence type="ECO:0000259" key="5">
    <source>
        <dbReference type="PROSITE" id="PS51891"/>
    </source>
</evidence>
<evidence type="ECO:0000256" key="4">
    <source>
        <dbReference type="ARBA" id="ARBA00023239"/>
    </source>
</evidence>
<keyword evidence="3" id="KW-0862">Zinc</keyword>
<dbReference type="GO" id="GO:0016846">
    <property type="term" value="F:carbon-sulfur lyase activity"/>
    <property type="evidence" value="ECO:0007669"/>
    <property type="project" value="InterPro"/>
</dbReference>
<evidence type="ECO:0000256" key="1">
    <source>
        <dbReference type="ARBA" id="ARBA00005495"/>
    </source>
</evidence>
<feature type="domain" description="CENP-V/GFA" evidence="5">
    <location>
        <begin position="13"/>
        <end position="128"/>
    </location>
</feature>
<dbReference type="PANTHER" id="PTHR33337:SF40">
    <property type="entry name" value="CENP-V_GFA DOMAIN-CONTAINING PROTEIN-RELATED"/>
    <property type="match status" value="1"/>
</dbReference>
<dbReference type="RefSeq" id="WP_146915683.1">
    <property type="nucleotide sequence ID" value="NZ_CP042430.1"/>
</dbReference>
<dbReference type="AlphaFoldDB" id="A0A5B8U0E8"/>
<gene>
    <name evidence="6" type="ORF">FSW04_01925</name>
</gene>
<dbReference type="Gene3D" id="3.90.1590.10">
    <property type="entry name" value="glutathione-dependent formaldehyde- activating enzyme (gfa)"/>
    <property type="match status" value="1"/>
</dbReference>
<reference evidence="6 7" key="1">
    <citation type="journal article" date="2018" name="J. Microbiol.">
        <title>Baekduia soli gen. nov., sp. nov., a novel bacterium isolated from the soil of Baekdu Mountain and proposal of a novel family name, Baekduiaceae fam. nov.</title>
        <authorList>
            <person name="An D.S."/>
            <person name="Siddiqi M.Z."/>
            <person name="Kim K.H."/>
            <person name="Yu H.S."/>
            <person name="Im W.T."/>
        </authorList>
    </citation>
    <scope>NUCLEOTIDE SEQUENCE [LARGE SCALE GENOMIC DNA]</scope>
    <source>
        <strain evidence="6 7">BR7-21</strain>
    </source>
</reference>
<dbReference type="GO" id="GO:0046872">
    <property type="term" value="F:metal ion binding"/>
    <property type="evidence" value="ECO:0007669"/>
    <property type="project" value="UniProtKB-KW"/>
</dbReference>
<dbReference type="KEGG" id="bsol:FSW04_01925"/>
<dbReference type="InterPro" id="IPR006913">
    <property type="entry name" value="CENP-V/GFA"/>
</dbReference>
<dbReference type="PANTHER" id="PTHR33337">
    <property type="entry name" value="GFA DOMAIN-CONTAINING PROTEIN"/>
    <property type="match status" value="1"/>
</dbReference>
<sequence length="144" mass="15008">MSDDAIPAPSLPLTGGCGCGAVRFEIDEPLVGAAYCHCTRCQHRSGTGFQASARAAPGSVRLTAGEEHLRAWSPGGLDKVFCALCGSAVLARQAGSGEIEIVRMAAIDGDPGIRPSARQFTAYAAPWEPIPDDGLPRHPERLPA</sequence>
<keyword evidence="4" id="KW-0456">Lyase</keyword>
<dbReference type="Proteomes" id="UP000321805">
    <property type="component" value="Chromosome"/>
</dbReference>
<dbReference type="SUPFAM" id="SSF51316">
    <property type="entry name" value="Mss4-like"/>
    <property type="match status" value="1"/>
</dbReference>
<name>A0A5B8U0E8_9ACTN</name>
<dbReference type="PROSITE" id="PS51891">
    <property type="entry name" value="CENP_V_GFA"/>
    <property type="match status" value="1"/>
</dbReference>
<comment type="similarity">
    <text evidence="1">Belongs to the Gfa family.</text>
</comment>
<accession>A0A5B8U0E8</accession>
<dbReference type="Pfam" id="PF04828">
    <property type="entry name" value="GFA"/>
    <property type="match status" value="1"/>
</dbReference>
<dbReference type="OrthoDB" id="327703at2"/>
<evidence type="ECO:0000256" key="3">
    <source>
        <dbReference type="ARBA" id="ARBA00022833"/>
    </source>
</evidence>
<keyword evidence="7" id="KW-1185">Reference proteome</keyword>
<keyword evidence="2" id="KW-0479">Metal-binding</keyword>
<evidence type="ECO:0000313" key="6">
    <source>
        <dbReference type="EMBL" id="QEC46457.1"/>
    </source>
</evidence>
<protein>
    <submittedName>
        <fullName evidence="6">GFA family protein</fullName>
    </submittedName>
</protein>